<protein>
    <submittedName>
        <fullName evidence="1">Minichromosome maintenance complex component 7</fullName>
    </submittedName>
</protein>
<organism evidence="1 2">
    <name type="scientific">Rousettus aegyptiacus</name>
    <name type="common">Egyptian fruit bat</name>
    <name type="synonym">Pteropus aegyptiacus</name>
    <dbReference type="NCBI Taxonomy" id="9407"/>
    <lineage>
        <taxon>Eukaryota</taxon>
        <taxon>Metazoa</taxon>
        <taxon>Chordata</taxon>
        <taxon>Craniata</taxon>
        <taxon>Vertebrata</taxon>
        <taxon>Euteleostomi</taxon>
        <taxon>Mammalia</taxon>
        <taxon>Eutheria</taxon>
        <taxon>Laurasiatheria</taxon>
        <taxon>Chiroptera</taxon>
        <taxon>Yinpterochiroptera</taxon>
        <taxon>Pteropodoidea</taxon>
        <taxon>Pteropodidae</taxon>
        <taxon>Rousettinae</taxon>
        <taxon>Rousettus</taxon>
    </lineage>
</organism>
<dbReference type="EMBL" id="JACASE010000008">
    <property type="protein sequence ID" value="KAF6441416.1"/>
    <property type="molecule type" value="Genomic_DNA"/>
</dbReference>
<evidence type="ECO:0000313" key="1">
    <source>
        <dbReference type="EMBL" id="KAF6441416.1"/>
    </source>
</evidence>
<accession>A0A7J8F1C1</accession>
<dbReference type="AlphaFoldDB" id="A0A7J8F1C1"/>
<gene>
    <name evidence="1" type="ORF">HJG63_013108</name>
</gene>
<comment type="caution">
    <text evidence="1">The sequence shown here is derived from an EMBL/GenBank/DDBJ whole genome shotgun (WGS) entry which is preliminary data.</text>
</comment>
<reference evidence="1 2" key="1">
    <citation type="journal article" date="2020" name="Nature">
        <title>Six reference-quality genomes reveal evolution of bat adaptations.</title>
        <authorList>
            <person name="Jebb D."/>
            <person name="Huang Z."/>
            <person name="Pippel M."/>
            <person name="Hughes G.M."/>
            <person name="Lavrichenko K."/>
            <person name="Devanna P."/>
            <person name="Winkler S."/>
            <person name="Jermiin L.S."/>
            <person name="Skirmuntt E.C."/>
            <person name="Katzourakis A."/>
            <person name="Burkitt-Gray L."/>
            <person name="Ray D.A."/>
            <person name="Sullivan K.A.M."/>
            <person name="Roscito J.G."/>
            <person name="Kirilenko B.M."/>
            <person name="Davalos L.M."/>
            <person name="Corthals A.P."/>
            <person name="Power M.L."/>
            <person name="Jones G."/>
            <person name="Ransome R.D."/>
            <person name="Dechmann D.K.N."/>
            <person name="Locatelli A.G."/>
            <person name="Puechmaille S.J."/>
            <person name="Fedrigo O."/>
            <person name="Jarvis E.D."/>
            <person name="Hiller M."/>
            <person name="Vernes S.C."/>
            <person name="Myers E.W."/>
            <person name="Teeling E.C."/>
        </authorList>
    </citation>
    <scope>NUCLEOTIDE SEQUENCE [LARGE SCALE GENOMIC DNA]</scope>
    <source>
        <strain evidence="1">MRouAeg1</strain>
        <tissue evidence="1">Muscle</tissue>
    </source>
</reference>
<dbReference type="Proteomes" id="UP000593571">
    <property type="component" value="Unassembled WGS sequence"/>
</dbReference>
<dbReference type="Pfam" id="PF24901">
    <property type="entry name" value="WHD_MCM7"/>
    <property type="match status" value="1"/>
</dbReference>
<evidence type="ECO:0000313" key="2">
    <source>
        <dbReference type="Proteomes" id="UP000593571"/>
    </source>
</evidence>
<name>A0A7J8F1C1_ROUAE</name>
<proteinExistence type="predicted"/>
<sequence>MVDTVEKEDVNEAIRLMEMSKDSLLGDKGQTARTQRPADVIFATVRELVSESRSVRFSEAEQRCISRGFTPAQFQAALDEYEELNVWQVNTARTRITFV</sequence>
<keyword evidence="2" id="KW-1185">Reference proteome</keyword>